<protein>
    <submittedName>
        <fullName evidence="2">Uncharacterized protein</fullName>
    </submittedName>
</protein>
<proteinExistence type="predicted"/>
<name>A0A167T0Y8_9AGAM</name>
<gene>
    <name evidence="2" type="ORF">FIBSPDRAFT_880333</name>
</gene>
<organism evidence="2">
    <name type="scientific">Athelia psychrophila</name>
    <dbReference type="NCBI Taxonomy" id="1759441"/>
    <lineage>
        <taxon>Eukaryota</taxon>
        <taxon>Fungi</taxon>
        <taxon>Dikarya</taxon>
        <taxon>Basidiomycota</taxon>
        <taxon>Agaricomycotina</taxon>
        <taxon>Agaricomycetes</taxon>
        <taxon>Agaricomycetidae</taxon>
        <taxon>Atheliales</taxon>
        <taxon>Atheliaceae</taxon>
        <taxon>Athelia</taxon>
    </lineage>
</organism>
<reference evidence="2" key="1">
    <citation type="journal article" date="2016" name="Mol. Biol. Evol.">
        <title>Comparative Genomics of Early-Diverging Mushroom-Forming Fungi Provides Insights into the Origins of Lignocellulose Decay Capabilities.</title>
        <authorList>
            <person name="Nagy L.G."/>
            <person name="Riley R."/>
            <person name="Tritt A."/>
            <person name="Adam C."/>
            <person name="Daum C."/>
            <person name="Floudas D."/>
            <person name="Sun H."/>
            <person name="Yadav J.S."/>
            <person name="Pangilinan J."/>
            <person name="Larsson K.H."/>
            <person name="Matsuura K."/>
            <person name="Barry K."/>
            <person name="Labutti K."/>
            <person name="Kuo R."/>
            <person name="Ohm R.A."/>
            <person name="Bhattacharya S.S."/>
            <person name="Shirouzu T."/>
            <person name="Yoshinaga Y."/>
            <person name="Martin F.M."/>
            <person name="Grigoriev I.V."/>
            <person name="Hibbett D.S."/>
        </authorList>
    </citation>
    <scope>NUCLEOTIDE SEQUENCE [LARGE SCALE GENOMIC DNA]</scope>
    <source>
        <strain evidence="2">CBS 109695</strain>
    </source>
</reference>
<dbReference type="EMBL" id="KV418562">
    <property type="protein sequence ID" value="KZP02449.1"/>
    <property type="molecule type" value="Genomic_DNA"/>
</dbReference>
<feature type="region of interest" description="Disordered" evidence="1">
    <location>
        <begin position="1"/>
        <end position="25"/>
    </location>
</feature>
<dbReference type="AlphaFoldDB" id="A0A167T0Y8"/>
<evidence type="ECO:0000313" key="2">
    <source>
        <dbReference type="EMBL" id="KZP02449.1"/>
    </source>
</evidence>
<sequence length="55" mass="6057">MHATDISPISHRGTHKHPPTHIHPGDGFFSKSFALASMFSSPTQTFKCPINRPSI</sequence>
<evidence type="ECO:0000256" key="1">
    <source>
        <dbReference type="SAM" id="MobiDB-lite"/>
    </source>
</evidence>
<accession>A0A167T0Y8</accession>